<dbReference type="PANTHER" id="PTHR43669">
    <property type="entry name" value="5-KETO-D-GLUCONATE 5-REDUCTASE"/>
    <property type="match status" value="1"/>
</dbReference>
<dbReference type="GO" id="GO:0016491">
    <property type="term" value="F:oxidoreductase activity"/>
    <property type="evidence" value="ECO:0007669"/>
    <property type="project" value="UniProtKB-KW"/>
</dbReference>
<comment type="caution">
    <text evidence="3">The sequence shown here is derived from an EMBL/GenBank/DDBJ whole genome shotgun (WGS) entry which is preliminary data.</text>
</comment>
<evidence type="ECO:0000256" key="2">
    <source>
        <dbReference type="ARBA" id="ARBA00023002"/>
    </source>
</evidence>
<dbReference type="Proteomes" id="UP000237631">
    <property type="component" value="Unassembled WGS sequence"/>
</dbReference>
<comment type="similarity">
    <text evidence="1">Belongs to the short-chain dehydrogenases/reductases (SDR) family.</text>
</comment>
<evidence type="ECO:0000313" key="4">
    <source>
        <dbReference type="Proteomes" id="UP000237631"/>
    </source>
</evidence>
<dbReference type="Pfam" id="PF00106">
    <property type="entry name" value="adh_short"/>
    <property type="match status" value="1"/>
</dbReference>
<gene>
    <name evidence="3" type="ORF">CBER1_03585</name>
</gene>
<accession>A0A2S6C8D6</accession>
<keyword evidence="4" id="KW-1185">Reference proteome</keyword>
<name>A0A2S6C8D6_9PEZI</name>
<organism evidence="3 4">
    <name type="scientific">Cercospora berteroae</name>
    <dbReference type="NCBI Taxonomy" id="357750"/>
    <lineage>
        <taxon>Eukaryota</taxon>
        <taxon>Fungi</taxon>
        <taxon>Dikarya</taxon>
        <taxon>Ascomycota</taxon>
        <taxon>Pezizomycotina</taxon>
        <taxon>Dothideomycetes</taxon>
        <taxon>Dothideomycetidae</taxon>
        <taxon>Mycosphaerellales</taxon>
        <taxon>Mycosphaerellaceae</taxon>
        <taxon>Cercospora</taxon>
    </lineage>
</organism>
<dbReference type="PANTHER" id="PTHR43669:SF3">
    <property type="entry name" value="ALCOHOL DEHYDROGENASE, PUTATIVE (AFU_ORTHOLOGUE AFUA_3G03445)-RELATED"/>
    <property type="match status" value="1"/>
</dbReference>
<dbReference type="InterPro" id="IPR002347">
    <property type="entry name" value="SDR_fam"/>
</dbReference>
<dbReference type="AlphaFoldDB" id="A0A2S6C8D6"/>
<dbReference type="STRING" id="357750.A0A2S6C8D6"/>
<dbReference type="SUPFAM" id="SSF51735">
    <property type="entry name" value="NAD(P)-binding Rossmann-fold domains"/>
    <property type="match status" value="1"/>
</dbReference>
<evidence type="ECO:0000313" key="3">
    <source>
        <dbReference type="EMBL" id="PPJ55986.1"/>
    </source>
</evidence>
<protein>
    <recommendedName>
        <fullName evidence="5">Ketoreductase (KR) domain-containing protein</fullName>
    </recommendedName>
</protein>
<dbReference type="OrthoDB" id="5336600at2759"/>
<sequence>MPGRTLVVLGSGPGIGVAVAQAFSARGFTHIALVSRNAERLKEDQDKVLDRIQERGSSCQVKTWTCDISDLDALKKTLGEIEGVGELECVLFNAARVAGKPPLEEDVRAIEQDFRLTNLALYETAVWAIPKLQHVKAEGRSPSFFVTSTTQLWKEPVDDLVSLSMVKSAQRALVLSLHSKYGEEVHVALLSVGGVVSPDAKNWSPDNIANKACLLYQQPRESGRGSRRLMNRQNMGD</sequence>
<dbReference type="EMBL" id="PNEN01000528">
    <property type="protein sequence ID" value="PPJ55986.1"/>
    <property type="molecule type" value="Genomic_DNA"/>
</dbReference>
<evidence type="ECO:0000256" key="1">
    <source>
        <dbReference type="ARBA" id="ARBA00006484"/>
    </source>
</evidence>
<reference evidence="4" key="1">
    <citation type="journal article" date="2017" name="bioRxiv">
        <title>Conservation of a gene cluster reveals novel cercosporin biosynthetic mechanisms and extends production to the genus Colletotrichum.</title>
        <authorList>
            <person name="de Jonge R."/>
            <person name="Ebert M.K."/>
            <person name="Huitt-Roehl C.R."/>
            <person name="Pal P."/>
            <person name="Suttle J.C."/>
            <person name="Spanner R.E."/>
            <person name="Neubauer J.D."/>
            <person name="Jurick W.M.II."/>
            <person name="Stott K.A."/>
            <person name="Secor G.A."/>
            <person name="Thomma B.P.H.J."/>
            <person name="Van de Peer Y."/>
            <person name="Townsend C.A."/>
            <person name="Bolton M.D."/>
        </authorList>
    </citation>
    <scope>NUCLEOTIDE SEQUENCE [LARGE SCALE GENOMIC DNA]</scope>
    <source>
        <strain evidence="4">CBS538.71</strain>
    </source>
</reference>
<dbReference type="Gene3D" id="3.40.50.720">
    <property type="entry name" value="NAD(P)-binding Rossmann-like Domain"/>
    <property type="match status" value="1"/>
</dbReference>
<dbReference type="InterPro" id="IPR036291">
    <property type="entry name" value="NAD(P)-bd_dom_sf"/>
</dbReference>
<keyword evidence="2" id="KW-0560">Oxidoreductase</keyword>
<proteinExistence type="inferred from homology"/>
<evidence type="ECO:0008006" key="5">
    <source>
        <dbReference type="Google" id="ProtNLM"/>
    </source>
</evidence>